<evidence type="ECO:0000256" key="4">
    <source>
        <dbReference type="ARBA" id="ARBA00023157"/>
    </source>
</evidence>
<feature type="domain" description="Fibronectin type-III" evidence="9">
    <location>
        <begin position="923"/>
        <end position="1011"/>
    </location>
</feature>
<evidence type="ECO:0000256" key="3">
    <source>
        <dbReference type="ARBA" id="ARBA00023136"/>
    </source>
</evidence>
<dbReference type="InterPro" id="IPR052035">
    <property type="entry name" value="ZnF_BED_domain_contain"/>
</dbReference>
<feature type="domain" description="Fibronectin type-III" evidence="9">
    <location>
        <begin position="1023"/>
        <end position="1107"/>
    </location>
</feature>
<keyword evidence="4" id="KW-1015">Disulfide bond</keyword>
<dbReference type="CDD" id="cd00063">
    <property type="entry name" value="FN3"/>
    <property type="match status" value="5"/>
</dbReference>
<keyword evidence="3" id="KW-0472">Membrane</keyword>
<evidence type="ECO:0000259" key="8">
    <source>
        <dbReference type="PROSITE" id="PS50835"/>
    </source>
</evidence>
<organism evidence="10 11">
    <name type="scientific">Labeo rohita</name>
    <name type="common">Indian major carp</name>
    <name type="synonym">Cyprinus rohita</name>
    <dbReference type="NCBI Taxonomy" id="84645"/>
    <lineage>
        <taxon>Eukaryota</taxon>
        <taxon>Metazoa</taxon>
        <taxon>Chordata</taxon>
        <taxon>Craniata</taxon>
        <taxon>Vertebrata</taxon>
        <taxon>Euteleostomi</taxon>
        <taxon>Actinopterygii</taxon>
        <taxon>Neopterygii</taxon>
        <taxon>Teleostei</taxon>
        <taxon>Ostariophysi</taxon>
        <taxon>Cypriniformes</taxon>
        <taxon>Cyprinidae</taxon>
        <taxon>Labeoninae</taxon>
        <taxon>Labeonini</taxon>
        <taxon>Labeo</taxon>
    </lineage>
</organism>
<sequence length="1261" mass="139567">MWCIIFAKVYVENTGFRFMINTLDPRYVIPTRSYMTDKAVPRIYDKVKDDVKSALSSAPRVALTCDGWTSRATEAFVTITCHYVDEWELMSHVLQTRAMHESHTGSNIAELLKAALEEWDLVSKDPAIVTDNAANMSVAAELAGMLHFRCFAHTLNLASQRALKLPAVARLLGRVRRISTFFKRSITASHVLRQKQKLLELPEHKLITDVVTRWNSAHDMLERFLEQQPAVSAALLSNELRKTEKEVCIFVAPLHAQLIQDFQESRADSEIVKEIKAAICQDLSKRYMDQQKETMYVCSALDPRFKALPFLPDDEREEIYLRITAEARRIQELFQEEAKVIPGEEDNHVEDKDDIPASPPPKKKKDLCCLADLLGSTYSAGPAVRHRTTQAQAEEEMSSFRFVMNLGVMCGRGAVCQYKTNISTSDITVFVGDSSSCGVQNANITSTQTSITVTGLLPGNTYFLKINCTTVCCANYSTNPTAVTNLSVDGYSETSITLSWQQQDVQQSGYSYLLAFKHPNGTVVEKTVSNTRAQLLSLWSASQYNISIITQTAGGTKSDPQFISACSKPSTVIPKLDNQGSNDSVLVTWDHPVGGVDMYILNISSEGWSSSVVLNFTEQNHTFSQLKAATVFMVTLTTVKADFWETSDSVKMATYPNRQGNVTILLKNTHSVLFQWDKAEGMTAGSFNYSLTYWPSYNTGPNLTHNNTFLLDGLQSGTSYNVSLATVGPMGFQSESVTVHVTTNPTAVTNLSVDGYSETSITLSWQQQDVQQSGYSYLLAFKHPNGTVVEKTVSNTRAQLLSLWSASQYNISIITQTAGGTKSDPQFISACSKPSTVIPKLDNQGSNDSVLVTWDHPVGGVDMYILNISSEGWSSSVVLNFTEQNHTFSQLKAATVFMVTLTTVKADFRETSDSVKMATYPNRQGNVTILLKNTHSVLFQWDKAEGMTAGSFNYSLTYWPSYNTGPNLTHNNTFLLDGLQSGTSYNVSLATVGPMGFQSESVTVHVTTIRILLPLHLFSEPDLVQNLQVGSTATNSISVHWAKVDRVPKYVVGVNSNNLGKKTTSGNSMTIDNLMPSTPYNISVQSSTADDTEGDPVRLQVCTVLINEVSLQDTVVGFIGDSAVLPCSSTEPDLKPQDTDVHWRDKNNKIMHSIIRGKDLVAGQDRWYKNRVETFPDEYLRRNFSIKLNNLTHANAGKYNCYITPSNEQKTIQLIINESTSETEHKPSDQENQAADSGADYIWKSGPLLLVCIVVALNADC</sequence>
<feature type="domain" description="Ig-like" evidence="8">
    <location>
        <begin position="1120"/>
        <end position="1213"/>
    </location>
</feature>
<dbReference type="SUPFAM" id="SSF48726">
    <property type="entry name" value="Immunoglobulin"/>
    <property type="match status" value="1"/>
</dbReference>
<dbReference type="InterPro" id="IPR003961">
    <property type="entry name" value="FN3_dom"/>
</dbReference>
<evidence type="ECO:0000256" key="2">
    <source>
        <dbReference type="ARBA" id="ARBA00022729"/>
    </source>
</evidence>
<feature type="region of interest" description="Disordered" evidence="7">
    <location>
        <begin position="341"/>
        <end position="363"/>
    </location>
</feature>
<comment type="subcellular location">
    <subcellularLocation>
        <location evidence="1">Membrane</location>
    </subcellularLocation>
</comment>
<dbReference type="SMART" id="SM00409">
    <property type="entry name" value="IG"/>
    <property type="match status" value="1"/>
</dbReference>
<dbReference type="PANTHER" id="PTHR46481">
    <property type="entry name" value="ZINC FINGER BED DOMAIN-CONTAINING PROTEIN 4"/>
    <property type="match status" value="1"/>
</dbReference>
<feature type="domain" description="Fibronectin type-III" evidence="9">
    <location>
        <begin position="747"/>
        <end position="836"/>
    </location>
</feature>
<feature type="domain" description="Fibronectin type-III" evidence="9">
    <location>
        <begin position="658"/>
        <end position="746"/>
    </location>
</feature>
<dbReference type="PROSITE" id="PS50835">
    <property type="entry name" value="IG_LIKE"/>
    <property type="match status" value="1"/>
</dbReference>
<dbReference type="GO" id="GO:1903037">
    <property type="term" value="P:regulation of leukocyte cell-cell adhesion"/>
    <property type="evidence" value="ECO:0007669"/>
    <property type="project" value="UniProtKB-ARBA"/>
</dbReference>
<dbReference type="InterPro" id="IPR003599">
    <property type="entry name" value="Ig_sub"/>
</dbReference>
<evidence type="ECO:0000256" key="1">
    <source>
        <dbReference type="ARBA" id="ARBA00004370"/>
    </source>
</evidence>
<dbReference type="Pfam" id="PF00047">
    <property type="entry name" value="ig"/>
    <property type="match status" value="1"/>
</dbReference>
<protein>
    <submittedName>
        <fullName evidence="10">Zinc finger BED domain-containing 1-like protein</fullName>
    </submittedName>
</protein>
<feature type="domain" description="Fibronectin type-III" evidence="9">
    <location>
        <begin position="482"/>
        <end position="571"/>
    </location>
</feature>
<evidence type="ECO:0000259" key="9">
    <source>
        <dbReference type="PROSITE" id="PS50853"/>
    </source>
</evidence>
<gene>
    <name evidence="10" type="ORF">ROHU_007347</name>
</gene>
<dbReference type="Gene3D" id="2.60.40.10">
    <property type="entry name" value="Immunoglobulins"/>
    <property type="match status" value="8"/>
</dbReference>
<name>A0A498MGF8_LABRO</name>
<proteinExistence type="predicted"/>
<comment type="caution">
    <text evidence="10">The sequence shown here is derived from an EMBL/GenBank/DDBJ whole genome shotgun (WGS) entry which is preliminary data.</text>
</comment>
<dbReference type="GO" id="GO:0050863">
    <property type="term" value="P:regulation of T cell activation"/>
    <property type="evidence" value="ECO:0007669"/>
    <property type="project" value="UniProtKB-ARBA"/>
</dbReference>
<dbReference type="Pfam" id="PF00041">
    <property type="entry name" value="fn3"/>
    <property type="match status" value="5"/>
</dbReference>
<evidence type="ECO:0000256" key="7">
    <source>
        <dbReference type="SAM" id="MobiDB-lite"/>
    </source>
</evidence>
<dbReference type="SUPFAM" id="SSF53098">
    <property type="entry name" value="Ribonuclease H-like"/>
    <property type="match status" value="1"/>
</dbReference>
<evidence type="ECO:0000313" key="11">
    <source>
        <dbReference type="Proteomes" id="UP000290572"/>
    </source>
</evidence>
<feature type="compositionally biased region" description="Basic and acidic residues" evidence="7">
    <location>
        <begin position="345"/>
        <end position="355"/>
    </location>
</feature>
<evidence type="ECO:0000256" key="5">
    <source>
        <dbReference type="ARBA" id="ARBA00023180"/>
    </source>
</evidence>
<dbReference type="InterPro" id="IPR007110">
    <property type="entry name" value="Ig-like_dom"/>
</dbReference>
<evidence type="ECO:0000313" key="10">
    <source>
        <dbReference type="EMBL" id="RXN19220.1"/>
    </source>
</evidence>
<dbReference type="InterPro" id="IPR013151">
    <property type="entry name" value="Immunoglobulin_dom"/>
</dbReference>
<dbReference type="PROSITE" id="PS50853">
    <property type="entry name" value="FN3"/>
    <property type="match status" value="5"/>
</dbReference>
<dbReference type="Proteomes" id="UP000290572">
    <property type="component" value="Unassembled WGS sequence"/>
</dbReference>
<dbReference type="SUPFAM" id="SSF49265">
    <property type="entry name" value="Fibronectin type III"/>
    <property type="match status" value="4"/>
</dbReference>
<accession>A0A498MGF8</accession>
<dbReference type="InterPro" id="IPR013783">
    <property type="entry name" value="Ig-like_fold"/>
</dbReference>
<dbReference type="InterPro" id="IPR036179">
    <property type="entry name" value="Ig-like_dom_sf"/>
</dbReference>
<keyword evidence="5" id="KW-0325">Glycoprotein</keyword>
<keyword evidence="11" id="KW-1185">Reference proteome</keyword>
<evidence type="ECO:0000256" key="6">
    <source>
        <dbReference type="ARBA" id="ARBA00023319"/>
    </source>
</evidence>
<dbReference type="InterPro" id="IPR036116">
    <property type="entry name" value="FN3_sf"/>
</dbReference>
<dbReference type="FunFam" id="2.60.40.10:FF:000142">
    <property type="entry name" value="V-set domain-containing T-cell activation inhibitor 1"/>
    <property type="match status" value="1"/>
</dbReference>
<reference evidence="10 11" key="1">
    <citation type="submission" date="2018-03" db="EMBL/GenBank/DDBJ databases">
        <title>Draft genome sequence of Rohu Carp (Labeo rohita).</title>
        <authorList>
            <person name="Das P."/>
            <person name="Kushwaha B."/>
            <person name="Joshi C.G."/>
            <person name="Kumar D."/>
            <person name="Nagpure N.S."/>
            <person name="Sahoo L."/>
            <person name="Das S.P."/>
            <person name="Bit A."/>
            <person name="Patnaik S."/>
            <person name="Meher P.K."/>
            <person name="Jayasankar P."/>
            <person name="Koringa P.G."/>
            <person name="Patel N.V."/>
            <person name="Hinsu A.T."/>
            <person name="Kumar R."/>
            <person name="Pandey M."/>
            <person name="Agarwal S."/>
            <person name="Srivastava S."/>
            <person name="Singh M."/>
            <person name="Iquebal M.A."/>
            <person name="Jaiswal S."/>
            <person name="Angadi U.B."/>
            <person name="Kumar N."/>
            <person name="Raza M."/>
            <person name="Shah T.M."/>
            <person name="Rai A."/>
            <person name="Jena J.K."/>
        </authorList>
    </citation>
    <scope>NUCLEOTIDE SEQUENCE [LARGE SCALE GENOMIC DNA]</scope>
    <source>
        <strain evidence="10">DASCIFA01</strain>
        <tissue evidence="10">Testis</tissue>
    </source>
</reference>
<keyword evidence="2" id="KW-0732">Signal</keyword>
<dbReference type="InterPro" id="IPR012337">
    <property type="entry name" value="RNaseH-like_sf"/>
</dbReference>
<dbReference type="GO" id="GO:0016020">
    <property type="term" value="C:membrane"/>
    <property type="evidence" value="ECO:0007669"/>
    <property type="project" value="UniProtKB-SubCell"/>
</dbReference>
<dbReference type="AlphaFoldDB" id="A0A498MGF8"/>
<dbReference type="EMBL" id="QBIY01012679">
    <property type="protein sequence ID" value="RXN19220.1"/>
    <property type="molecule type" value="Genomic_DNA"/>
</dbReference>
<dbReference type="PANTHER" id="PTHR46481:SF4">
    <property type="entry name" value="ZINC FINGER BED DOMAIN-CONTAINING PROTEIN 4"/>
    <property type="match status" value="1"/>
</dbReference>
<dbReference type="SMART" id="SM00060">
    <property type="entry name" value="FN3"/>
    <property type="match status" value="7"/>
</dbReference>
<keyword evidence="6" id="KW-0393">Immunoglobulin domain</keyword>